<evidence type="ECO:0000256" key="6">
    <source>
        <dbReference type="ARBA" id="ARBA00023136"/>
    </source>
</evidence>
<keyword evidence="11 14" id="KW-0413">Isomerase</keyword>
<dbReference type="InterPro" id="IPR046357">
    <property type="entry name" value="PPIase_dom_sf"/>
</dbReference>
<evidence type="ECO:0000259" key="13">
    <source>
        <dbReference type="PROSITE" id="PS50198"/>
    </source>
</evidence>
<dbReference type="Pfam" id="PF13624">
    <property type="entry name" value="SurA_N_3"/>
    <property type="match status" value="1"/>
</dbReference>
<keyword evidence="11" id="KW-0697">Rotamase</keyword>
<evidence type="ECO:0000256" key="4">
    <source>
        <dbReference type="ARBA" id="ARBA00022692"/>
    </source>
</evidence>
<dbReference type="OrthoDB" id="9812372at2"/>
<keyword evidence="4 12" id="KW-0812">Transmembrane</keyword>
<keyword evidence="6 12" id="KW-0472">Membrane</keyword>
<dbReference type="GO" id="GO:0005886">
    <property type="term" value="C:plasma membrane"/>
    <property type="evidence" value="ECO:0007669"/>
    <property type="project" value="UniProtKB-SubCell"/>
</dbReference>
<keyword evidence="3" id="KW-0997">Cell inner membrane</keyword>
<evidence type="ECO:0000256" key="12">
    <source>
        <dbReference type="SAM" id="Phobius"/>
    </source>
</evidence>
<evidence type="ECO:0000256" key="1">
    <source>
        <dbReference type="ARBA" id="ARBA00004382"/>
    </source>
</evidence>
<evidence type="ECO:0000313" key="14">
    <source>
        <dbReference type="EMBL" id="RDE24245.1"/>
    </source>
</evidence>
<keyword evidence="15" id="KW-1185">Reference proteome</keyword>
<dbReference type="PANTHER" id="PTHR47529:SF1">
    <property type="entry name" value="PERIPLASMIC CHAPERONE PPID"/>
    <property type="match status" value="1"/>
</dbReference>
<evidence type="ECO:0000256" key="5">
    <source>
        <dbReference type="ARBA" id="ARBA00022989"/>
    </source>
</evidence>
<dbReference type="InterPro" id="IPR000297">
    <property type="entry name" value="PPIase_PpiC"/>
</dbReference>
<dbReference type="Pfam" id="PF13616">
    <property type="entry name" value="Rotamase_3"/>
    <property type="match status" value="1"/>
</dbReference>
<dbReference type="SUPFAM" id="SSF109998">
    <property type="entry name" value="Triger factor/SurA peptide-binding domain-like"/>
    <property type="match status" value="1"/>
</dbReference>
<accession>A0A369WXK8</accession>
<keyword evidence="2" id="KW-1003">Cell membrane</keyword>
<evidence type="ECO:0000256" key="9">
    <source>
        <dbReference type="ARBA" id="ARBA00040743"/>
    </source>
</evidence>
<dbReference type="InterPro" id="IPR052029">
    <property type="entry name" value="PpiD_chaperone"/>
</dbReference>
<comment type="subcellular location">
    <subcellularLocation>
        <location evidence="1">Cell inner membrane</location>
        <topology evidence="1">Single-pass type II membrane protein</topology>
        <orientation evidence="1">Periplasmic side</orientation>
    </subcellularLocation>
</comment>
<dbReference type="EMBL" id="QQOH01000001">
    <property type="protein sequence ID" value="RDE24245.1"/>
    <property type="molecule type" value="Genomic_DNA"/>
</dbReference>
<keyword evidence="7" id="KW-0143">Chaperone</keyword>
<evidence type="ECO:0000256" key="10">
    <source>
        <dbReference type="ARBA" id="ARBA00042775"/>
    </source>
</evidence>
<reference evidence="14 15" key="1">
    <citation type="submission" date="2018-07" db="EMBL/GenBank/DDBJ databases">
        <title>Motiliproteus coralliicola sp. nov., a bacterium isolated from Coral.</title>
        <authorList>
            <person name="Wang G."/>
        </authorList>
    </citation>
    <scope>NUCLEOTIDE SEQUENCE [LARGE SCALE GENOMIC DNA]</scope>
    <source>
        <strain evidence="14 15">C34</strain>
    </source>
</reference>
<dbReference type="SUPFAM" id="SSF54534">
    <property type="entry name" value="FKBP-like"/>
    <property type="match status" value="1"/>
</dbReference>
<dbReference type="PANTHER" id="PTHR47529">
    <property type="entry name" value="PEPTIDYL-PROLYL CIS-TRANS ISOMERASE D"/>
    <property type="match status" value="1"/>
</dbReference>
<evidence type="ECO:0000256" key="3">
    <source>
        <dbReference type="ARBA" id="ARBA00022519"/>
    </source>
</evidence>
<evidence type="ECO:0000313" key="15">
    <source>
        <dbReference type="Proteomes" id="UP000253769"/>
    </source>
</evidence>
<dbReference type="Gene3D" id="3.10.50.40">
    <property type="match status" value="1"/>
</dbReference>
<evidence type="ECO:0000256" key="11">
    <source>
        <dbReference type="PROSITE-ProRule" id="PRU00278"/>
    </source>
</evidence>
<dbReference type="InterPro" id="IPR027304">
    <property type="entry name" value="Trigger_fact/SurA_dom_sf"/>
</dbReference>
<dbReference type="InterPro" id="IPR023058">
    <property type="entry name" value="PPIase_PpiC_CS"/>
</dbReference>
<evidence type="ECO:0000256" key="2">
    <source>
        <dbReference type="ARBA" id="ARBA00022475"/>
    </source>
</evidence>
<comment type="caution">
    <text evidence="14">The sequence shown here is derived from an EMBL/GenBank/DDBJ whole genome shotgun (WGS) entry which is preliminary data.</text>
</comment>
<keyword evidence="5 12" id="KW-1133">Transmembrane helix</keyword>
<dbReference type="Proteomes" id="UP000253769">
    <property type="component" value="Unassembled WGS sequence"/>
</dbReference>
<dbReference type="GO" id="GO:0003755">
    <property type="term" value="F:peptidyl-prolyl cis-trans isomerase activity"/>
    <property type="evidence" value="ECO:0007669"/>
    <property type="project" value="UniProtKB-KW"/>
</dbReference>
<feature type="transmembrane region" description="Helical" evidence="12">
    <location>
        <begin position="12"/>
        <end position="30"/>
    </location>
</feature>
<organism evidence="14 15">
    <name type="scientific">Motiliproteus coralliicola</name>
    <dbReference type="NCBI Taxonomy" id="2283196"/>
    <lineage>
        <taxon>Bacteria</taxon>
        <taxon>Pseudomonadati</taxon>
        <taxon>Pseudomonadota</taxon>
        <taxon>Gammaproteobacteria</taxon>
        <taxon>Oceanospirillales</taxon>
        <taxon>Oceanospirillaceae</taxon>
        <taxon>Motiliproteus</taxon>
    </lineage>
</organism>
<gene>
    <name evidence="14" type="ORF">DV711_01235</name>
</gene>
<proteinExistence type="inferred from homology"/>
<evidence type="ECO:0000256" key="7">
    <source>
        <dbReference type="ARBA" id="ARBA00023186"/>
    </source>
</evidence>
<feature type="domain" description="PpiC" evidence="13">
    <location>
        <begin position="266"/>
        <end position="365"/>
    </location>
</feature>
<protein>
    <recommendedName>
        <fullName evidence="9">Periplasmic chaperone PpiD</fullName>
    </recommendedName>
    <alternativeName>
        <fullName evidence="10">Periplasmic folding chaperone</fullName>
    </alternativeName>
</protein>
<dbReference type="AlphaFoldDB" id="A0A369WXK8"/>
<dbReference type="PROSITE" id="PS01096">
    <property type="entry name" value="PPIC_PPIASE_1"/>
    <property type="match status" value="1"/>
</dbReference>
<dbReference type="RefSeq" id="WP_114693829.1">
    <property type="nucleotide sequence ID" value="NZ_QQOH01000001.1"/>
</dbReference>
<comment type="similarity">
    <text evidence="8">Belongs to the PpiD chaperone family.</text>
</comment>
<dbReference type="PROSITE" id="PS50198">
    <property type="entry name" value="PPIC_PPIASE_2"/>
    <property type="match status" value="1"/>
</dbReference>
<dbReference type="Gene3D" id="1.10.4030.10">
    <property type="entry name" value="Porin chaperone SurA, peptide-binding domain"/>
    <property type="match status" value="1"/>
</dbReference>
<evidence type="ECO:0000256" key="8">
    <source>
        <dbReference type="ARBA" id="ARBA00038408"/>
    </source>
</evidence>
<sequence>MLQNLRESSQGIIAKIIVGFIIITFALWGVDSLVGLASDPGAPITVNDVDITEGEIMNGVELQRRQLIAQMGSSIDPSLLEDNLLRAGVIERLIEQSLLLQSADRKGLAVGKQQLDQIIVNTPDFQVDGRFDQDQFRAILRNAGLTPMMYQDLLRKEILMGQERQAIAMTAFALENEAQAVAAIDRQSRDTYYRILSQQEALSEVSVDETEIETYYRDNQAGFMAAEQVSLEYLELDRASLEADVALDEAALQTQYDQLLANYEASEARDAAHILITISDERTAEQARELAEQLKAEIDAGSDFAELAAANSDDAGSAADGGELGLVEQGVMVGAFEDALFALQAGEVSAPVETEFGYHLIKLNGIETGEAPSFEEVRAELEAEQRASKSEARFVELSEQLADISFSAPDLLDPADQLSLNIKTTAPFSRDGGSDPVAQHPRVLQQAFSDEVLNSGHNSELIELGNDRVVVIRVKEHLPERAQDLSEVKEQIAATLKQQKADALLMEQADQQLADAKGLTLGQLGEAPWQHMDGVTRSEVALDAQLIDTLFNMPKPQDGQLSWATAKLSDGDVAVIGVAGVTPGESLSGDDLNGLRGFLSNRKGQSDYVDLLSSLKSSAEIERR</sequence>
<name>A0A369WXK8_9GAMM</name>